<protein>
    <submittedName>
        <fullName evidence="3">Uncharacterized protein</fullName>
    </submittedName>
</protein>
<evidence type="ECO:0000256" key="2">
    <source>
        <dbReference type="SAM" id="Phobius"/>
    </source>
</evidence>
<gene>
    <name evidence="3" type="ORF">OHC33_003557</name>
</gene>
<evidence type="ECO:0000313" key="4">
    <source>
        <dbReference type="Proteomes" id="UP001316803"/>
    </source>
</evidence>
<dbReference type="EMBL" id="JAKLMC020000007">
    <property type="protein sequence ID" value="KAK5954879.1"/>
    <property type="molecule type" value="Genomic_DNA"/>
</dbReference>
<keyword evidence="2" id="KW-0812">Transmembrane</keyword>
<keyword evidence="2" id="KW-1133">Transmembrane helix</keyword>
<keyword evidence="2" id="KW-0472">Membrane</keyword>
<evidence type="ECO:0000256" key="1">
    <source>
        <dbReference type="SAM" id="MobiDB-lite"/>
    </source>
</evidence>
<dbReference type="AlphaFoldDB" id="A0AAN8EG66"/>
<feature type="transmembrane region" description="Helical" evidence="2">
    <location>
        <begin position="33"/>
        <end position="58"/>
    </location>
</feature>
<organism evidence="3 4">
    <name type="scientific">Knufia fluminis</name>
    <dbReference type="NCBI Taxonomy" id="191047"/>
    <lineage>
        <taxon>Eukaryota</taxon>
        <taxon>Fungi</taxon>
        <taxon>Dikarya</taxon>
        <taxon>Ascomycota</taxon>
        <taxon>Pezizomycotina</taxon>
        <taxon>Eurotiomycetes</taxon>
        <taxon>Chaetothyriomycetidae</taxon>
        <taxon>Chaetothyriales</taxon>
        <taxon>Trichomeriaceae</taxon>
        <taxon>Knufia</taxon>
    </lineage>
</organism>
<accession>A0AAN8EG66</accession>
<dbReference type="Proteomes" id="UP001316803">
    <property type="component" value="Unassembled WGS sequence"/>
</dbReference>
<proteinExistence type="predicted"/>
<feature type="region of interest" description="Disordered" evidence="1">
    <location>
        <begin position="493"/>
        <end position="573"/>
    </location>
</feature>
<feature type="compositionally biased region" description="Polar residues" evidence="1">
    <location>
        <begin position="540"/>
        <end position="552"/>
    </location>
</feature>
<evidence type="ECO:0000313" key="3">
    <source>
        <dbReference type="EMBL" id="KAK5954879.1"/>
    </source>
</evidence>
<reference evidence="3 4" key="1">
    <citation type="submission" date="2022-12" db="EMBL/GenBank/DDBJ databases">
        <title>Genomic features and morphological characterization of a novel Knufia sp. strain isolated from spacecraft assembly facility.</title>
        <authorList>
            <person name="Teixeira M."/>
            <person name="Chander A.M."/>
            <person name="Stajich J.E."/>
            <person name="Venkateswaran K."/>
        </authorList>
    </citation>
    <scope>NUCLEOTIDE SEQUENCE [LARGE SCALE GENOMIC DNA]</scope>
    <source>
        <strain evidence="3 4">FJI-L2-BK-P2</strain>
    </source>
</reference>
<comment type="caution">
    <text evidence="3">The sequence shown here is derived from an EMBL/GenBank/DDBJ whole genome shotgun (WGS) entry which is preliminary data.</text>
</comment>
<sequence length="618" mass="67693">MAIDCPDNSTECLLRALITTTATQQSPWEPRSFGFTVAIGVAAFLISFVAIFQGLLAAGPGRIKASQNAIGNFGKLSKGRLSLIEFAWRSTAKVPVLKFEELLIYILDQKEVGAEDHGIDFPFRAGNSTTGATWLQLLRCVDLSEDIEHTFPEPSLQECATDYLPADIQAPPAAAQLRCLAILAAIADPTVKIDPSGKSFCIGKTSLVSFREHPVLGTLAAYEHYQSERSRTQQMFDAAHNFYKTPASYATYGRCTKLALELAEGTFGMNWRTKQDTSEKGLFSMLFVTACSPEREGHVYKWYDQEDPNYLTQSKDPWARAIALMVARTDYEPRPFPWNRSGLRDAVSYLKQLNPDMFQNEEAMTRWLSKSGCETEVERKYNDRDRGQDLAFEKFGSWVIPGYQHFLGGDFGPGIAAALCELCNQFFEQLDAGVRYQAQSGDSAKDYGESIEITWTALKQVDVLLRLKRRPAIDALNALTSVLVQKHDPAKSAVVTAAQSPRSNGTTAPAGQSAGDQSPVPAQTQSVSAAASRSSGSSSDTNTLASHSTGLHSNGPRRSGDSHTTHPTVTLGTSTTEQQSLEALLIVRAVLFAKLLEAGPDTSVLFEPNFRNSIIRVM</sequence>
<name>A0AAN8EG66_9EURO</name>
<feature type="compositionally biased region" description="Low complexity" evidence="1">
    <location>
        <begin position="526"/>
        <end position="539"/>
    </location>
</feature>
<feature type="compositionally biased region" description="Polar residues" evidence="1">
    <location>
        <begin position="497"/>
        <end position="525"/>
    </location>
</feature>
<keyword evidence="4" id="KW-1185">Reference proteome</keyword>